<name>A0A068UFX1_COFCA</name>
<dbReference type="Gramene" id="CDP07089">
    <property type="protein sequence ID" value="CDP07089"/>
    <property type="gene ID" value="GSCOC_T00024205001"/>
</dbReference>
<keyword evidence="2" id="KW-1185">Reference proteome</keyword>
<protein>
    <submittedName>
        <fullName evidence="1">Uncharacterized protein</fullName>
    </submittedName>
</protein>
<proteinExistence type="predicted"/>
<dbReference type="Proteomes" id="UP000295252">
    <property type="component" value="Chromosome I"/>
</dbReference>
<organism evidence="1 2">
    <name type="scientific">Coffea canephora</name>
    <name type="common">Robusta coffee</name>
    <dbReference type="NCBI Taxonomy" id="49390"/>
    <lineage>
        <taxon>Eukaryota</taxon>
        <taxon>Viridiplantae</taxon>
        <taxon>Streptophyta</taxon>
        <taxon>Embryophyta</taxon>
        <taxon>Tracheophyta</taxon>
        <taxon>Spermatophyta</taxon>
        <taxon>Magnoliopsida</taxon>
        <taxon>eudicotyledons</taxon>
        <taxon>Gunneridae</taxon>
        <taxon>Pentapetalae</taxon>
        <taxon>asterids</taxon>
        <taxon>lamiids</taxon>
        <taxon>Gentianales</taxon>
        <taxon>Rubiaceae</taxon>
        <taxon>Ixoroideae</taxon>
        <taxon>Gardenieae complex</taxon>
        <taxon>Bertiereae - Coffeeae clade</taxon>
        <taxon>Coffeeae</taxon>
        <taxon>Coffea</taxon>
    </lineage>
</organism>
<sequence>MSKNLCSNGIYQNCNQRSHAPYPILTKPIPLLNYRCKPTVIHHDEEGGTWRFKSKQIPKIICSKGH</sequence>
<gene>
    <name evidence="1" type="ORF">GSCOC_T00024205001</name>
</gene>
<dbReference type="EMBL" id="HG739108">
    <property type="protein sequence ID" value="CDP07089.1"/>
    <property type="molecule type" value="Genomic_DNA"/>
</dbReference>
<dbReference type="InParanoid" id="A0A068UFX1"/>
<reference evidence="2" key="1">
    <citation type="journal article" date="2014" name="Science">
        <title>The coffee genome provides insight into the convergent evolution of caffeine biosynthesis.</title>
        <authorList>
            <person name="Denoeud F."/>
            <person name="Carretero-Paulet L."/>
            <person name="Dereeper A."/>
            <person name="Droc G."/>
            <person name="Guyot R."/>
            <person name="Pietrella M."/>
            <person name="Zheng C."/>
            <person name="Alberti A."/>
            <person name="Anthony F."/>
            <person name="Aprea G."/>
            <person name="Aury J.M."/>
            <person name="Bento P."/>
            <person name="Bernard M."/>
            <person name="Bocs S."/>
            <person name="Campa C."/>
            <person name="Cenci A."/>
            <person name="Combes M.C."/>
            <person name="Crouzillat D."/>
            <person name="Da Silva C."/>
            <person name="Daddiego L."/>
            <person name="De Bellis F."/>
            <person name="Dussert S."/>
            <person name="Garsmeur O."/>
            <person name="Gayraud T."/>
            <person name="Guignon V."/>
            <person name="Jahn K."/>
            <person name="Jamilloux V."/>
            <person name="Joet T."/>
            <person name="Labadie K."/>
            <person name="Lan T."/>
            <person name="Leclercq J."/>
            <person name="Lepelley M."/>
            <person name="Leroy T."/>
            <person name="Li L.T."/>
            <person name="Librado P."/>
            <person name="Lopez L."/>
            <person name="Munoz A."/>
            <person name="Noel B."/>
            <person name="Pallavicini A."/>
            <person name="Perrotta G."/>
            <person name="Poncet V."/>
            <person name="Pot D."/>
            <person name="Priyono X."/>
            <person name="Rigoreau M."/>
            <person name="Rouard M."/>
            <person name="Rozas J."/>
            <person name="Tranchant-Dubreuil C."/>
            <person name="VanBuren R."/>
            <person name="Zhang Q."/>
            <person name="Andrade A.C."/>
            <person name="Argout X."/>
            <person name="Bertrand B."/>
            <person name="de Kochko A."/>
            <person name="Graziosi G."/>
            <person name="Henry R.J."/>
            <person name="Jayarama X."/>
            <person name="Ming R."/>
            <person name="Nagai C."/>
            <person name="Rounsley S."/>
            <person name="Sankoff D."/>
            <person name="Giuliano G."/>
            <person name="Albert V.A."/>
            <person name="Wincker P."/>
            <person name="Lashermes P."/>
        </authorList>
    </citation>
    <scope>NUCLEOTIDE SEQUENCE [LARGE SCALE GENOMIC DNA]</scope>
    <source>
        <strain evidence="2">cv. DH200-94</strain>
    </source>
</reference>
<evidence type="ECO:0000313" key="2">
    <source>
        <dbReference type="Proteomes" id="UP000295252"/>
    </source>
</evidence>
<evidence type="ECO:0000313" key="1">
    <source>
        <dbReference type="EMBL" id="CDP07089.1"/>
    </source>
</evidence>
<accession>A0A068UFX1</accession>
<dbReference type="AlphaFoldDB" id="A0A068UFX1"/>